<dbReference type="InterPro" id="IPR035919">
    <property type="entry name" value="EAL_sf"/>
</dbReference>
<sequence>MMPRPKPKPRLDAQAGLASPLGVAISAGDRETLSMVRQAIDNKRLRLAYQPVVLARDVSRVAFQEGLIRVLDPTGRVIPAKDFMQAAESHEIGREIDCAALEIGLAALARVPDLRLSINMSARSIGYARWMQVLRRGLSVAPTIGERLILEINEASAMQVPELVVAFMDDLKGAGVAFALDNFGAGDMAIRYFKDFYFDILKLDGQFIRNIHHDADNHVLVGAILSIGKHFQMFTVAQSVETQAEAQMLQTMGVDCMQGYLFGAATLKPAFDINAARKSA</sequence>
<dbReference type="InterPro" id="IPR050706">
    <property type="entry name" value="Cyclic-di-GMP_PDE-like"/>
</dbReference>
<dbReference type="SMART" id="SM00052">
    <property type="entry name" value="EAL"/>
    <property type="match status" value="1"/>
</dbReference>
<protein>
    <submittedName>
        <fullName evidence="2">Diguanylate phosphodiesterase</fullName>
    </submittedName>
</protein>
<name>A0AA37U926_9RHOB</name>
<dbReference type="Gene3D" id="3.20.20.450">
    <property type="entry name" value="EAL domain"/>
    <property type="match status" value="1"/>
</dbReference>
<keyword evidence="3" id="KW-1185">Reference proteome</keyword>
<dbReference type="PROSITE" id="PS50883">
    <property type="entry name" value="EAL"/>
    <property type="match status" value="1"/>
</dbReference>
<proteinExistence type="predicted"/>
<gene>
    <name evidence="2" type="ORF">GCM10010873_25100</name>
</gene>
<dbReference type="InterPro" id="IPR001633">
    <property type="entry name" value="EAL_dom"/>
</dbReference>
<dbReference type="CDD" id="cd01948">
    <property type="entry name" value="EAL"/>
    <property type="match status" value="1"/>
</dbReference>
<evidence type="ECO:0000313" key="2">
    <source>
        <dbReference type="EMBL" id="GLS87536.1"/>
    </source>
</evidence>
<dbReference type="PANTHER" id="PTHR33121:SF79">
    <property type="entry name" value="CYCLIC DI-GMP PHOSPHODIESTERASE PDED-RELATED"/>
    <property type="match status" value="1"/>
</dbReference>
<dbReference type="AlphaFoldDB" id="A0AA37U926"/>
<dbReference type="Pfam" id="PF00563">
    <property type="entry name" value="EAL"/>
    <property type="match status" value="1"/>
</dbReference>
<dbReference type="EMBL" id="BSPP01000008">
    <property type="protein sequence ID" value="GLS87536.1"/>
    <property type="molecule type" value="Genomic_DNA"/>
</dbReference>
<dbReference type="SUPFAM" id="SSF141868">
    <property type="entry name" value="EAL domain-like"/>
    <property type="match status" value="1"/>
</dbReference>
<comment type="caution">
    <text evidence="2">The sequence shown here is derived from an EMBL/GenBank/DDBJ whole genome shotgun (WGS) entry which is preliminary data.</text>
</comment>
<evidence type="ECO:0000313" key="3">
    <source>
        <dbReference type="Proteomes" id="UP001157355"/>
    </source>
</evidence>
<dbReference type="Proteomes" id="UP001157355">
    <property type="component" value="Unassembled WGS sequence"/>
</dbReference>
<evidence type="ECO:0000259" key="1">
    <source>
        <dbReference type="PROSITE" id="PS50883"/>
    </source>
</evidence>
<dbReference type="PANTHER" id="PTHR33121">
    <property type="entry name" value="CYCLIC DI-GMP PHOSPHODIESTERASE PDEF"/>
    <property type="match status" value="1"/>
</dbReference>
<reference evidence="2 3" key="1">
    <citation type="journal article" date="2014" name="Int. J. Syst. Evol. Microbiol.">
        <title>Complete genome sequence of Corynebacterium casei LMG S-19264T (=DSM 44701T), isolated from a smear-ripened cheese.</title>
        <authorList>
            <consortium name="US DOE Joint Genome Institute (JGI-PGF)"/>
            <person name="Walter F."/>
            <person name="Albersmeier A."/>
            <person name="Kalinowski J."/>
            <person name="Ruckert C."/>
        </authorList>
    </citation>
    <scope>NUCLEOTIDE SEQUENCE [LARGE SCALE GENOMIC DNA]</scope>
    <source>
        <strain evidence="2 3">NBRC 111766</strain>
    </source>
</reference>
<dbReference type="GO" id="GO:0071111">
    <property type="term" value="F:cyclic-guanylate-specific phosphodiesterase activity"/>
    <property type="evidence" value="ECO:0007669"/>
    <property type="project" value="InterPro"/>
</dbReference>
<organism evidence="2 3">
    <name type="scientific">Cypionkella aquatica</name>
    <dbReference type="NCBI Taxonomy" id="1756042"/>
    <lineage>
        <taxon>Bacteria</taxon>
        <taxon>Pseudomonadati</taxon>
        <taxon>Pseudomonadota</taxon>
        <taxon>Alphaproteobacteria</taxon>
        <taxon>Rhodobacterales</taxon>
        <taxon>Paracoccaceae</taxon>
        <taxon>Cypionkella</taxon>
    </lineage>
</organism>
<feature type="domain" description="EAL" evidence="1">
    <location>
        <begin position="29"/>
        <end position="279"/>
    </location>
</feature>
<accession>A0AA37U926</accession>